<comment type="caution">
    <text evidence="3">The sequence shown here is derived from an EMBL/GenBank/DDBJ whole genome shotgun (WGS) entry which is preliminary data.</text>
</comment>
<feature type="region of interest" description="Disordered" evidence="2">
    <location>
        <begin position="1"/>
        <end position="103"/>
    </location>
</feature>
<name>F9WGU0_TRYCI</name>
<keyword evidence="4" id="KW-1185">Reference proteome</keyword>
<reference evidence="3 4" key="2">
    <citation type="journal article" date="2012" name="Proc. Natl. Acad. Sci. U.S.A.">
        <title>Antigenic diversity is generated by distinct evolutionary mechanisms in African trypanosome species.</title>
        <authorList>
            <person name="Jackson A.P."/>
            <person name="Berry A."/>
            <person name="Aslett M."/>
            <person name="Allison H.C."/>
            <person name="Burton P."/>
            <person name="Vavrova-Anderson J."/>
            <person name="Brown R."/>
            <person name="Browne H."/>
            <person name="Corton N."/>
            <person name="Hauser H."/>
            <person name="Gamble J."/>
            <person name="Gilderthorp R."/>
            <person name="Marcello L."/>
            <person name="McQuillan J."/>
            <person name="Otto T.D."/>
            <person name="Quail M.A."/>
            <person name="Sanders M.J."/>
            <person name="van Tonder A."/>
            <person name="Ginger M.L."/>
            <person name="Field M.C."/>
            <person name="Barry J.D."/>
            <person name="Hertz-Fowler C."/>
            <person name="Berriman M."/>
        </authorList>
    </citation>
    <scope>NUCLEOTIDE SEQUENCE [LARGE SCALE GENOMIC DNA]</scope>
    <source>
        <strain evidence="3 4">IL3000</strain>
    </source>
</reference>
<dbReference type="AlphaFoldDB" id="F9WGU0"/>
<feature type="region of interest" description="Disordered" evidence="2">
    <location>
        <begin position="154"/>
        <end position="183"/>
    </location>
</feature>
<dbReference type="VEuPathDB" id="TriTrypDB:TcIL3000_0_14440"/>
<proteinExistence type="predicted"/>
<feature type="compositionally biased region" description="Basic and acidic residues" evidence="2">
    <location>
        <begin position="389"/>
        <end position="400"/>
    </location>
</feature>
<keyword evidence="1" id="KW-0175">Coiled coil</keyword>
<sequence>MQECQSKTEVTTSLSSISSNRQRSLQDIISSPERRRPASLPYTGLKLNEIGEDVESSQAPNRRFPVGMQDATAGSLAVVKTEESDDISSENTVAGSDEPSGRDSLLERLREKERLFDAKVAALDETLMYAQQGCVQRDDLIARLSSEVARLRAQLQQAKRGSGKSDEQRAHPQESGTPSSKEARIRISELTKKLRERDHLVSMLQKQLKLFDTNLGACAEGNKRVGATTCGGVVGKRRSLGEVPLVVKKASSGSKTDVRHEQERMKYAATLRMLKDEVNLLEQKYRASVREREAIVEENQELRLKVDSMQQTMEARVADALKVAKRKLRNKNELEAEVMVARLSMARLLRLLSEVPEMHRYLRVEGIDGDFVFAGYARAGMENAAMTEDDQKKPGIDSGRRQRRPRGPQSVVGTGVGDGIYGGGAQKQSYNIYLNGQWCRRLHEIVEDENNFLHRAGLRAGELEETAQSRRVNGIPRVPSPSDVLQGRQHDKDFWIPHAVFIEAQKFKNRYFPSLNIECFYPFLITINGVWNERMSRRVATAAKKANEHRKRQKNAKEEEHQMKNLFSSGRPRFLSSSTLALWDGLQSLRQEVRRRVTGKNSLELFRRYDILATRMLQQLQDVQADHATLIEREHYRVSVGRDLSNLDLPSDDSEAWAIENRQLQQGTLDVDEEGVLHAVDISSDRGDCPTKEGVMDIDHTTSTRVLASCWEIQQLLNALRKQYQWKSHGEEQNGVLGEQQSVGETSSEYIPASVLHHFIDGVIGFVTEVEHEVLSACEALESHRDQQQNKAGSLQSNGDPW</sequence>
<dbReference type="Proteomes" id="UP000000702">
    <property type="component" value="Unassembled WGS sequence"/>
</dbReference>
<evidence type="ECO:0000313" key="3">
    <source>
        <dbReference type="EMBL" id="CCD16528.1"/>
    </source>
</evidence>
<dbReference type="OMA" id="KLPAMSH"/>
<feature type="compositionally biased region" description="Low complexity" evidence="2">
    <location>
        <begin position="13"/>
        <end position="26"/>
    </location>
</feature>
<protein>
    <submittedName>
        <fullName evidence="3">WGS project CAEQ00000000 data, annotated contig 548</fullName>
    </submittedName>
</protein>
<feature type="region of interest" description="Disordered" evidence="2">
    <location>
        <begin position="384"/>
        <end position="418"/>
    </location>
</feature>
<gene>
    <name evidence="3" type="ORF">TCIL3000_0_14440</name>
</gene>
<dbReference type="EMBL" id="CAEQ01002324">
    <property type="protein sequence ID" value="CCD16528.1"/>
    <property type="molecule type" value="Genomic_DNA"/>
</dbReference>
<feature type="coiled-coil region" evidence="1">
    <location>
        <begin position="532"/>
        <end position="566"/>
    </location>
</feature>
<evidence type="ECO:0000313" key="4">
    <source>
        <dbReference type="Proteomes" id="UP000000702"/>
    </source>
</evidence>
<accession>F9WGU0</accession>
<evidence type="ECO:0000256" key="2">
    <source>
        <dbReference type="SAM" id="MobiDB-lite"/>
    </source>
</evidence>
<reference evidence="4" key="1">
    <citation type="submission" date="2011-07" db="EMBL/GenBank/DDBJ databases">
        <title>Divergent evolution of antigenic variation in African trypanosomes.</title>
        <authorList>
            <person name="Jackson A.P."/>
            <person name="Berry A."/>
            <person name="Allison H.C."/>
            <person name="Burton P."/>
            <person name="Anderson J."/>
            <person name="Aslett M."/>
            <person name="Brown R."/>
            <person name="Corton N."/>
            <person name="Harris D."/>
            <person name="Hauser H."/>
            <person name="Gamble J."/>
            <person name="Gilderthorp R."/>
            <person name="McQuillan J."/>
            <person name="Quail M.A."/>
            <person name="Sanders M."/>
            <person name="Van Tonder A."/>
            <person name="Ginger M.L."/>
            <person name="Donelson J.E."/>
            <person name="Field M.C."/>
            <person name="Barry J.D."/>
            <person name="Berriman M."/>
            <person name="Hertz-Fowler C."/>
        </authorList>
    </citation>
    <scope>NUCLEOTIDE SEQUENCE [LARGE SCALE GENOMIC DNA]</scope>
    <source>
        <strain evidence="4">IL3000</strain>
    </source>
</reference>
<evidence type="ECO:0000256" key="1">
    <source>
        <dbReference type="SAM" id="Coils"/>
    </source>
</evidence>
<organism evidence="3 4">
    <name type="scientific">Trypanosoma congolense (strain IL3000)</name>
    <dbReference type="NCBI Taxonomy" id="1068625"/>
    <lineage>
        <taxon>Eukaryota</taxon>
        <taxon>Discoba</taxon>
        <taxon>Euglenozoa</taxon>
        <taxon>Kinetoplastea</taxon>
        <taxon>Metakinetoplastina</taxon>
        <taxon>Trypanosomatida</taxon>
        <taxon>Trypanosomatidae</taxon>
        <taxon>Trypanosoma</taxon>
        <taxon>Nannomonas</taxon>
    </lineage>
</organism>
<feature type="compositionally biased region" description="Polar residues" evidence="2">
    <location>
        <begin position="1"/>
        <end position="12"/>
    </location>
</feature>
<feature type="compositionally biased region" description="Basic and acidic residues" evidence="2">
    <location>
        <begin position="163"/>
        <end position="172"/>
    </location>
</feature>
<feature type="coiled-coil region" evidence="1">
    <location>
        <begin position="264"/>
        <end position="337"/>
    </location>
</feature>